<feature type="active site" description="Charge relay system" evidence="10">
    <location>
        <position position="136"/>
    </location>
</feature>
<comment type="similarity">
    <text evidence="2">Belongs to the PTPS family. QueD subfamily.</text>
</comment>
<dbReference type="SUPFAM" id="SSF55620">
    <property type="entry name" value="Tetrahydrobiopterin biosynthesis enzymes-like"/>
    <property type="match status" value="1"/>
</dbReference>
<dbReference type="InterPro" id="IPR007115">
    <property type="entry name" value="6-PTP_synth/QueD"/>
</dbReference>
<comment type="caution">
    <text evidence="12">The sequence shown here is derived from an EMBL/GenBank/DDBJ whole genome shotgun (WGS) entry which is preliminary data.</text>
</comment>
<evidence type="ECO:0000256" key="7">
    <source>
        <dbReference type="ARBA" id="ARBA00023239"/>
    </source>
</evidence>
<evidence type="ECO:0000256" key="11">
    <source>
        <dbReference type="PIRSR" id="PIRSR006113-2"/>
    </source>
</evidence>
<keyword evidence="7" id="KW-0456">Lyase</keyword>
<evidence type="ECO:0000256" key="5">
    <source>
        <dbReference type="ARBA" id="ARBA00022723"/>
    </source>
</evidence>
<dbReference type="EMBL" id="VMNI01000002">
    <property type="protein sequence ID" value="TVO79471.1"/>
    <property type="molecule type" value="Genomic_DNA"/>
</dbReference>
<keyword evidence="6 11" id="KW-0862">Zinc</keyword>
<evidence type="ECO:0000256" key="9">
    <source>
        <dbReference type="ARBA" id="ARBA00048807"/>
    </source>
</evidence>
<comment type="pathway">
    <text evidence="1">Purine metabolism; 7-cyano-7-deazaguanine biosynthesis.</text>
</comment>
<dbReference type="Pfam" id="PF01242">
    <property type="entry name" value="PTPS"/>
    <property type="match status" value="1"/>
</dbReference>
<dbReference type="PIRSF" id="PIRSF006113">
    <property type="entry name" value="PTP_synth"/>
    <property type="match status" value="1"/>
</dbReference>
<evidence type="ECO:0000256" key="10">
    <source>
        <dbReference type="PIRSR" id="PIRSR006113-1"/>
    </source>
</evidence>
<dbReference type="Gene3D" id="3.30.479.10">
    <property type="entry name" value="6-pyruvoyl tetrahydropterin synthase/QueD"/>
    <property type="match status" value="1"/>
</dbReference>
<dbReference type="NCBIfam" id="TIGR03367">
    <property type="entry name" value="queuosine_QueD"/>
    <property type="match status" value="1"/>
</dbReference>
<dbReference type="Proteomes" id="UP000318349">
    <property type="component" value="Unassembled WGS sequence"/>
</dbReference>
<feature type="binding site" evidence="11">
    <location>
        <position position="26"/>
    </location>
    <ligand>
        <name>Zn(2+)</name>
        <dbReference type="ChEBI" id="CHEBI:29105"/>
    </ligand>
</feature>
<evidence type="ECO:0000256" key="1">
    <source>
        <dbReference type="ARBA" id="ARBA00005061"/>
    </source>
</evidence>
<dbReference type="PANTHER" id="PTHR12589:SF7">
    <property type="entry name" value="6-PYRUVOYL TETRAHYDROBIOPTERIN SYNTHASE"/>
    <property type="match status" value="1"/>
</dbReference>
<evidence type="ECO:0000256" key="3">
    <source>
        <dbReference type="ARBA" id="ARBA00012982"/>
    </source>
</evidence>
<dbReference type="AlphaFoldDB" id="A0A557RL65"/>
<reference evidence="12 13" key="1">
    <citation type="submission" date="2019-07" db="EMBL/GenBank/DDBJ databases">
        <title>The pathways for chlorine oxyanion respiration interact through the shared metabolite chlorate.</title>
        <authorList>
            <person name="Barnum T.P."/>
            <person name="Cheng Y."/>
            <person name="Hill K.A."/>
            <person name="Lucas L.N."/>
            <person name="Carlson H.K."/>
            <person name="Coates J.D."/>
        </authorList>
    </citation>
    <scope>NUCLEOTIDE SEQUENCE [LARGE SCALE GENOMIC DNA]</scope>
    <source>
        <strain evidence="12 13">SFB-1</strain>
    </source>
</reference>
<evidence type="ECO:0000313" key="13">
    <source>
        <dbReference type="Proteomes" id="UP000318349"/>
    </source>
</evidence>
<dbReference type="EC" id="4.1.2.50" evidence="3"/>
<protein>
    <recommendedName>
        <fullName evidence="4">6-carboxy-5,6,7,8-tetrahydropterin synthase</fullName>
        <ecNumber evidence="3">4.1.2.50</ecNumber>
    </recommendedName>
    <alternativeName>
        <fullName evidence="8">Queuosine biosynthesis protein QueD</fullName>
    </alternativeName>
</protein>
<evidence type="ECO:0000256" key="6">
    <source>
        <dbReference type="ARBA" id="ARBA00022833"/>
    </source>
</evidence>
<feature type="binding site" evidence="11">
    <location>
        <position position="28"/>
    </location>
    <ligand>
        <name>Zn(2+)</name>
        <dbReference type="ChEBI" id="CHEBI:29105"/>
    </ligand>
</feature>
<evidence type="ECO:0000256" key="8">
    <source>
        <dbReference type="ARBA" id="ARBA00031449"/>
    </source>
</evidence>
<accession>A0A557RL65</accession>
<keyword evidence="5 11" id="KW-0479">Metal-binding</keyword>
<gene>
    <name evidence="12" type="primary">queD</name>
    <name evidence="12" type="ORF">FHP89_01595</name>
</gene>
<feature type="active site" description="Charge relay system" evidence="10">
    <location>
        <position position="72"/>
    </location>
</feature>
<dbReference type="GO" id="GO:0046872">
    <property type="term" value="F:metal ion binding"/>
    <property type="evidence" value="ECO:0007669"/>
    <property type="project" value="UniProtKB-KW"/>
</dbReference>
<dbReference type="GO" id="GO:0070497">
    <property type="term" value="F:6-carboxytetrahydropterin synthase activity"/>
    <property type="evidence" value="ECO:0007669"/>
    <property type="project" value="UniProtKB-EC"/>
</dbReference>
<dbReference type="InterPro" id="IPR038418">
    <property type="entry name" value="6-PTP_synth/QueD_sf"/>
</dbReference>
<comment type="catalytic activity">
    <reaction evidence="9">
        <text>7,8-dihydroneopterin 3'-triphosphate + H2O = 6-carboxy-5,6,7,8-tetrahydropterin + triphosphate + acetaldehyde + 2 H(+)</text>
        <dbReference type="Rhea" id="RHEA:27966"/>
        <dbReference type="ChEBI" id="CHEBI:15343"/>
        <dbReference type="ChEBI" id="CHEBI:15377"/>
        <dbReference type="ChEBI" id="CHEBI:15378"/>
        <dbReference type="ChEBI" id="CHEBI:18036"/>
        <dbReference type="ChEBI" id="CHEBI:58462"/>
        <dbReference type="ChEBI" id="CHEBI:61032"/>
        <dbReference type="EC" id="4.1.2.50"/>
    </reaction>
</comment>
<proteinExistence type="inferred from homology"/>
<dbReference type="UniPathway" id="UPA00391"/>
<evidence type="ECO:0000256" key="2">
    <source>
        <dbReference type="ARBA" id="ARBA00008900"/>
    </source>
</evidence>
<evidence type="ECO:0000256" key="4">
    <source>
        <dbReference type="ARBA" id="ARBA00018141"/>
    </source>
</evidence>
<dbReference type="PANTHER" id="PTHR12589">
    <property type="entry name" value="PYRUVOYL TETRAHYDROBIOPTERIN SYNTHASE"/>
    <property type="match status" value="1"/>
</dbReference>
<feature type="active site" description="Proton acceptor" evidence="10">
    <location>
        <position position="22"/>
    </location>
</feature>
<organism evidence="12 13">
    <name type="scientific">Denitromonas halophila</name>
    <dbReference type="NCBI Taxonomy" id="1629404"/>
    <lineage>
        <taxon>Bacteria</taxon>
        <taxon>Pseudomonadati</taxon>
        <taxon>Pseudomonadota</taxon>
        <taxon>Betaproteobacteria</taxon>
        <taxon>Rhodocyclales</taxon>
        <taxon>Zoogloeaceae</taxon>
        <taxon>Denitromonas</taxon>
    </lineage>
</organism>
<evidence type="ECO:0000313" key="12">
    <source>
        <dbReference type="EMBL" id="TVO79471.1"/>
    </source>
</evidence>
<feature type="binding site" evidence="11">
    <location>
        <position position="13"/>
    </location>
    <ligand>
        <name>Zn(2+)</name>
        <dbReference type="ChEBI" id="CHEBI:29105"/>
    </ligand>
</feature>
<name>A0A557RL65_9RHOO</name>
<comment type="cofactor">
    <cofactor evidence="11">
        <name>Zn(2+)</name>
        <dbReference type="ChEBI" id="CHEBI:29105"/>
    </cofactor>
    <text evidence="11">Binds 1 zinc ion per subunit.</text>
</comment>
<sequence length="151" mass="17172">MRITRRLEFDAGHRIPDHASQCKHLHGHRYVIEITLTGDIIQADGNPANGMVMDFGDIKRIAKTHLVDQWDHAFLAYRGDAPIVDFLASLPDHKTVLLDAVPTAENLVVIAFRILDAQYKDSFGNHLRLERVRLYETPNCWADATRDMVQA</sequence>